<dbReference type="RefSeq" id="WP_051737796.1">
    <property type="nucleotide sequence ID" value="NZ_BAAAUZ010000003.1"/>
</dbReference>
<feature type="transmembrane region" description="Helical" evidence="5">
    <location>
        <begin position="375"/>
        <end position="398"/>
    </location>
</feature>
<reference evidence="7" key="2">
    <citation type="submission" date="2023-01" db="EMBL/GenBank/DDBJ databases">
        <authorList>
            <person name="Sun Q."/>
            <person name="Evtushenko L."/>
        </authorList>
    </citation>
    <scope>NUCLEOTIDE SEQUENCE</scope>
    <source>
        <strain evidence="7">VKM Ac-1069</strain>
    </source>
</reference>
<comment type="subcellular location">
    <subcellularLocation>
        <location evidence="1">Cell membrane</location>
        <topology evidence="1">Multi-pass membrane protein</topology>
    </subcellularLocation>
</comment>
<feature type="transmembrane region" description="Helical" evidence="5">
    <location>
        <begin position="173"/>
        <end position="194"/>
    </location>
</feature>
<feature type="transmembrane region" description="Helical" evidence="5">
    <location>
        <begin position="85"/>
        <end position="108"/>
    </location>
</feature>
<dbReference type="AlphaFoldDB" id="A0A9W6NZR4"/>
<dbReference type="GO" id="GO:0005886">
    <property type="term" value="C:plasma membrane"/>
    <property type="evidence" value="ECO:0007669"/>
    <property type="project" value="UniProtKB-SubCell"/>
</dbReference>
<evidence type="ECO:0000256" key="1">
    <source>
        <dbReference type="ARBA" id="ARBA00004651"/>
    </source>
</evidence>
<comment type="caution">
    <text evidence="7">The sequence shown here is derived from an EMBL/GenBank/DDBJ whole genome shotgun (WGS) entry which is preliminary data.</text>
</comment>
<sequence>MSVREAVDGSSIGRFQIRVILLCLVLNMVDGFDILVMAFAASGVAREWALSGSQVGLLLSSGLAGMALGSAFVAPLADRIGRRPLTVACLAVSTAGMVLAATSTAYAGLGLARLVTGLGIGGMVASLPVLLAEYSPRRRRGATIALYAAGLPLGGVLGGSLAALLAAEFGWRGPFAAGAAITALMLIVIVLAMPESIDFLLTRRPAGALGKVNRLLARMALPPLQELPPPGPGSTRGVRAEVLRGRNGVRSVLLWIAFFVMMAAFYFAASWTPRLLEQSGLSAQQGLGGGVLLNLGGVAATLLFSLLALFISSRLLTVCSFLATGLAFLAMGLALGNLAASLVVAVVVGMVINAGAAGLFALAPDLYPASVRTTAVGWAAAFGRLGAISSPILVGLLVDRGWTPAALFGLLAIPTVLAAGAVLLMTRSTAPTRVTTGQSTPQRTA</sequence>
<dbReference type="PANTHER" id="PTHR23508:SF10">
    <property type="entry name" value="CARBOXYLIC ACID TRANSPORTER PROTEIN HOMOLOG"/>
    <property type="match status" value="1"/>
</dbReference>
<feature type="transmembrane region" description="Helical" evidence="5">
    <location>
        <begin position="342"/>
        <end position="363"/>
    </location>
</feature>
<evidence type="ECO:0000256" key="3">
    <source>
        <dbReference type="ARBA" id="ARBA00022989"/>
    </source>
</evidence>
<dbReference type="PANTHER" id="PTHR23508">
    <property type="entry name" value="CARBOXYLIC ACID TRANSPORTER PROTEIN HOMOLOG"/>
    <property type="match status" value="1"/>
</dbReference>
<evidence type="ECO:0000256" key="5">
    <source>
        <dbReference type="SAM" id="Phobius"/>
    </source>
</evidence>
<evidence type="ECO:0000256" key="4">
    <source>
        <dbReference type="ARBA" id="ARBA00023136"/>
    </source>
</evidence>
<dbReference type="InterPro" id="IPR036259">
    <property type="entry name" value="MFS_trans_sf"/>
</dbReference>
<name>A0A9W6NZR4_9PSEU</name>
<feature type="transmembrane region" description="Helical" evidence="5">
    <location>
        <begin position="404"/>
        <end position="424"/>
    </location>
</feature>
<dbReference type="PROSITE" id="PS00216">
    <property type="entry name" value="SUGAR_TRANSPORT_1"/>
    <property type="match status" value="1"/>
</dbReference>
<keyword evidence="8" id="KW-1185">Reference proteome</keyword>
<dbReference type="Proteomes" id="UP001143463">
    <property type="component" value="Unassembled WGS sequence"/>
</dbReference>
<dbReference type="InterPro" id="IPR005829">
    <property type="entry name" value="Sugar_transporter_CS"/>
</dbReference>
<feature type="transmembrane region" description="Helical" evidence="5">
    <location>
        <begin position="291"/>
        <end position="311"/>
    </location>
</feature>
<evidence type="ECO:0000259" key="6">
    <source>
        <dbReference type="PROSITE" id="PS50850"/>
    </source>
</evidence>
<dbReference type="SUPFAM" id="SSF103473">
    <property type="entry name" value="MFS general substrate transporter"/>
    <property type="match status" value="1"/>
</dbReference>
<feature type="transmembrane region" description="Helical" evidence="5">
    <location>
        <begin position="20"/>
        <end position="41"/>
    </location>
</feature>
<feature type="transmembrane region" description="Helical" evidence="5">
    <location>
        <begin position="144"/>
        <end position="167"/>
    </location>
</feature>
<evidence type="ECO:0000313" key="8">
    <source>
        <dbReference type="Proteomes" id="UP001143463"/>
    </source>
</evidence>
<keyword evidence="3 5" id="KW-1133">Transmembrane helix</keyword>
<feature type="transmembrane region" description="Helical" evidence="5">
    <location>
        <begin position="114"/>
        <end position="132"/>
    </location>
</feature>
<dbReference type="EMBL" id="BSFQ01000042">
    <property type="protein sequence ID" value="GLL15183.1"/>
    <property type="molecule type" value="Genomic_DNA"/>
</dbReference>
<dbReference type="InterPro" id="IPR011701">
    <property type="entry name" value="MFS"/>
</dbReference>
<dbReference type="Gene3D" id="1.20.1250.20">
    <property type="entry name" value="MFS general substrate transporter like domains"/>
    <property type="match status" value="1"/>
</dbReference>
<dbReference type="GO" id="GO:0046943">
    <property type="term" value="F:carboxylic acid transmembrane transporter activity"/>
    <property type="evidence" value="ECO:0007669"/>
    <property type="project" value="TreeGrafter"/>
</dbReference>
<reference evidence="7" key="1">
    <citation type="journal article" date="2014" name="Int. J. Syst. Evol. Microbiol.">
        <title>Complete genome sequence of Corynebacterium casei LMG S-19264T (=DSM 44701T), isolated from a smear-ripened cheese.</title>
        <authorList>
            <consortium name="US DOE Joint Genome Institute (JGI-PGF)"/>
            <person name="Walter F."/>
            <person name="Albersmeier A."/>
            <person name="Kalinowski J."/>
            <person name="Ruckert C."/>
        </authorList>
    </citation>
    <scope>NUCLEOTIDE SEQUENCE</scope>
    <source>
        <strain evidence="7">VKM Ac-1069</strain>
    </source>
</reference>
<gene>
    <name evidence="7" type="ORF">GCM10017577_63320</name>
</gene>
<feature type="transmembrane region" description="Helical" evidence="5">
    <location>
        <begin position="252"/>
        <end position="271"/>
    </location>
</feature>
<accession>A0A9W6NZR4</accession>
<proteinExistence type="predicted"/>
<feature type="domain" description="Major facilitator superfamily (MFS) profile" evidence="6">
    <location>
        <begin position="19"/>
        <end position="430"/>
    </location>
</feature>
<feature type="transmembrane region" description="Helical" evidence="5">
    <location>
        <begin position="318"/>
        <end position="336"/>
    </location>
</feature>
<dbReference type="PROSITE" id="PS00217">
    <property type="entry name" value="SUGAR_TRANSPORT_2"/>
    <property type="match status" value="1"/>
</dbReference>
<dbReference type="InterPro" id="IPR020846">
    <property type="entry name" value="MFS_dom"/>
</dbReference>
<evidence type="ECO:0000313" key="7">
    <source>
        <dbReference type="EMBL" id="GLL15183.1"/>
    </source>
</evidence>
<feature type="transmembrane region" description="Helical" evidence="5">
    <location>
        <begin position="53"/>
        <end position="73"/>
    </location>
</feature>
<dbReference type="PROSITE" id="PS50850">
    <property type="entry name" value="MFS"/>
    <property type="match status" value="1"/>
</dbReference>
<organism evidence="7 8">
    <name type="scientific">Pseudonocardia halophobica</name>
    <dbReference type="NCBI Taxonomy" id="29401"/>
    <lineage>
        <taxon>Bacteria</taxon>
        <taxon>Bacillati</taxon>
        <taxon>Actinomycetota</taxon>
        <taxon>Actinomycetes</taxon>
        <taxon>Pseudonocardiales</taxon>
        <taxon>Pseudonocardiaceae</taxon>
        <taxon>Pseudonocardia</taxon>
    </lineage>
</organism>
<keyword evidence="4 5" id="KW-0472">Membrane</keyword>
<dbReference type="Pfam" id="PF07690">
    <property type="entry name" value="MFS_1"/>
    <property type="match status" value="1"/>
</dbReference>
<evidence type="ECO:0000256" key="2">
    <source>
        <dbReference type="ARBA" id="ARBA00022692"/>
    </source>
</evidence>
<protein>
    <submittedName>
        <fullName evidence="7">MFS transporter</fullName>
    </submittedName>
</protein>
<keyword evidence="2 5" id="KW-0812">Transmembrane</keyword>